<organism evidence="2">
    <name type="scientific">freshwater metagenome</name>
    <dbReference type="NCBI Taxonomy" id="449393"/>
    <lineage>
        <taxon>unclassified sequences</taxon>
        <taxon>metagenomes</taxon>
        <taxon>ecological metagenomes</taxon>
    </lineage>
</organism>
<evidence type="ECO:0000313" key="2">
    <source>
        <dbReference type="EMBL" id="CAB4815991.1"/>
    </source>
</evidence>
<sequence length="73" mass="7750">MRSPSARACANGFNTTTPAPSLRTKPFALSSKAKQRLSGLNIDKPLKPTNESGSMKIFTPPASACVDSPFQIL</sequence>
<evidence type="ECO:0000256" key="1">
    <source>
        <dbReference type="SAM" id="MobiDB-lite"/>
    </source>
</evidence>
<dbReference type="AlphaFoldDB" id="A0A6J6Z2F0"/>
<gene>
    <name evidence="2" type="ORF">UFOPK3124_00748</name>
</gene>
<reference evidence="2" key="1">
    <citation type="submission" date="2020-05" db="EMBL/GenBank/DDBJ databases">
        <authorList>
            <person name="Chiriac C."/>
            <person name="Salcher M."/>
            <person name="Ghai R."/>
            <person name="Kavagutti S V."/>
        </authorList>
    </citation>
    <scope>NUCLEOTIDE SEQUENCE</scope>
</reference>
<protein>
    <submittedName>
        <fullName evidence="2">Unannotated protein</fullName>
    </submittedName>
</protein>
<feature type="region of interest" description="Disordered" evidence="1">
    <location>
        <begin position="1"/>
        <end position="24"/>
    </location>
</feature>
<name>A0A6J6Z2F0_9ZZZZ</name>
<accession>A0A6J6Z2F0</accession>
<dbReference type="EMBL" id="CAFAAY010000049">
    <property type="protein sequence ID" value="CAB4815991.1"/>
    <property type="molecule type" value="Genomic_DNA"/>
</dbReference>
<proteinExistence type="predicted"/>